<dbReference type="Pfam" id="PF00668">
    <property type="entry name" value="Condensation"/>
    <property type="match status" value="1"/>
</dbReference>
<dbReference type="Proteomes" id="UP000722989">
    <property type="component" value="Unassembled WGS sequence"/>
</dbReference>
<comment type="caution">
    <text evidence="2">The sequence shown here is derived from an EMBL/GenBank/DDBJ whole genome shotgun (WGS) entry which is preliminary data.</text>
</comment>
<dbReference type="InterPro" id="IPR001242">
    <property type="entry name" value="Condensation_dom"/>
</dbReference>
<dbReference type="InterPro" id="IPR023213">
    <property type="entry name" value="CAT-like_dom_sf"/>
</dbReference>
<dbReference type="Gene3D" id="3.30.559.30">
    <property type="entry name" value="Nonribosomal peptide synthetase, condensation domain"/>
    <property type="match status" value="1"/>
</dbReference>
<protein>
    <recommendedName>
        <fullName evidence="1">Condensation domain-containing protein</fullName>
    </recommendedName>
</protein>
<accession>A0ABX0Y3Y9</accession>
<organism evidence="2 3">
    <name type="scientific">Planosporangium thailandense</name>
    <dbReference type="NCBI Taxonomy" id="765197"/>
    <lineage>
        <taxon>Bacteria</taxon>
        <taxon>Bacillati</taxon>
        <taxon>Actinomycetota</taxon>
        <taxon>Actinomycetes</taxon>
        <taxon>Micromonosporales</taxon>
        <taxon>Micromonosporaceae</taxon>
        <taxon>Planosporangium</taxon>
    </lineage>
</organism>
<evidence type="ECO:0000313" key="2">
    <source>
        <dbReference type="EMBL" id="NJC73097.1"/>
    </source>
</evidence>
<dbReference type="PANTHER" id="PTHR45527:SF1">
    <property type="entry name" value="FATTY ACID SYNTHASE"/>
    <property type="match status" value="1"/>
</dbReference>
<dbReference type="SUPFAM" id="SSF52777">
    <property type="entry name" value="CoA-dependent acyltransferases"/>
    <property type="match status" value="2"/>
</dbReference>
<dbReference type="RefSeq" id="WP_167928005.1">
    <property type="nucleotide sequence ID" value="NZ_JAATVY010000025.1"/>
</dbReference>
<proteinExistence type="predicted"/>
<feature type="domain" description="Condensation" evidence="1">
    <location>
        <begin position="14"/>
        <end position="348"/>
    </location>
</feature>
<keyword evidence="3" id="KW-1185">Reference proteome</keyword>
<sequence length="452" mass="48354">MNAAGRETVVDAGLPLSAEQRSMLFYDELFGLGVADNNVVAVEVPPDVGATAVGESLAVLVGRHAALRAALDRDASGRQVCAPASGEPVTVAHTVAPAEGAWIARRTKELAELRMDRHVPGLTHFELVDLGGARRVLLFTVDHLMSDGTSCDVLVDEFVRLVRATGSDRSASLAPLPLSYLDLCRARTSSPGLAARLRQEIEFWCRTLDGVGPSRGSDLGAAGTQGQRRIRYDLVRPDPDLYRRVMGLSRALHVTPFAVVATAAAIALWRRTGSRDTLLFTPVSTRRDPAMAHLVGNFVNDRPVACHVSPERTLAEQAQQVARSCLGALRHHQAAVPDLVEAVEPLRAALLTPGAEYVQLHVTVSDSDTAEEWEAPTAAWAPELIGDFTPGRAITCTTLRFSLEPARSWVKAFFGGPPSDAPRAAALGARVVRLLEAMVADGDQRVGELAGD</sequence>
<dbReference type="PANTHER" id="PTHR45527">
    <property type="entry name" value="NONRIBOSOMAL PEPTIDE SYNTHETASE"/>
    <property type="match status" value="1"/>
</dbReference>
<gene>
    <name evidence="2" type="ORF">HC031_25760</name>
</gene>
<reference evidence="2 3" key="1">
    <citation type="submission" date="2020-03" db="EMBL/GenBank/DDBJ databases">
        <title>WGS of the type strain of Planosporangium spp.</title>
        <authorList>
            <person name="Thawai C."/>
        </authorList>
    </citation>
    <scope>NUCLEOTIDE SEQUENCE [LARGE SCALE GENOMIC DNA]</scope>
    <source>
        <strain evidence="2 3">TBRC 5610</strain>
    </source>
</reference>
<evidence type="ECO:0000259" key="1">
    <source>
        <dbReference type="Pfam" id="PF00668"/>
    </source>
</evidence>
<name>A0ABX0Y3Y9_9ACTN</name>
<dbReference type="Gene3D" id="3.30.559.10">
    <property type="entry name" value="Chloramphenicol acetyltransferase-like domain"/>
    <property type="match status" value="1"/>
</dbReference>
<dbReference type="EMBL" id="JAATVY010000025">
    <property type="protein sequence ID" value="NJC73097.1"/>
    <property type="molecule type" value="Genomic_DNA"/>
</dbReference>
<evidence type="ECO:0000313" key="3">
    <source>
        <dbReference type="Proteomes" id="UP000722989"/>
    </source>
</evidence>